<sequence length="78" mass="9024">MATDNVTGDNGTLNYFNESMRFHLTRIKKLVNKRNTISRYRSHLLQKGFSPEVPCWYDSAGKYLSTQPEALMLENVII</sequence>
<protein>
    <submittedName>
        <fullName evidence="1">Uncharacterized protein</fullName>
    </submittedName>
</protein>
<proteinExistence type="predicted"/>
<name>A0ABT1B5B4_9ENTR</name>
<dbReference type="EMBL" id="JAJJVQ010000002">
    <property type="protein sequence ID" value="MCO5780708.1"/>
    <property type="molecule type" value="Genomic_DNA"/>
</dbReference>
<dbReference type="Proteomes" id="UP001139290">
    <property type="component" value="Unassembled WGS sequence"/>
</dbReference>
<reference evidence="1" key="1">
    <citation type="submission" date="2021-11" db="EMBL/GenBank/DDBJ databases">
        <title>Citrobacter meridianamericanus sp. nov. isolated from soil.</title>
        <authorList>
            <person name="Furlan J.P.R."/>
            <person name="Stehling E.G."/>
        </authorList>
    </citation>
    <scope>NUCLEOTIDE SEQUENCE</scope>
    <source>
        <strain evidence="1">BR102</strain>
    </source>
</reference>
<accession>A0ABT1B5B4</accession>
<evidence type="ECO:0000313" key="2">
    <source>
        <dbReference type="Proteomes" id="UP001139290"/>
    </source>
</evidence>
<dbReference type="RefSeq" id="WP_187259332.1">
    <property type="nucleotide sequence ID" value="NZ_CP101040.1"/>
</dbReference>
<gene>
    <name evidence="1" type="ORF">LOD26_05085</name>
</gene>
<evidence type="ECO:0000313" key="1">
    <source>
        <dbReference type="EMBL" id="MCO5780708.1"/>
    </source>
</evidence>
<keyword evidence="2" id="KW-1185">Reference proteome</keyword>
<comment type="caution">
    <text evidence="1">The sequence shown here is derived from an EMBL/GenBank/DDBJ whole genome shotgun (WGS) entry which is preliminary data.</text>
</comment>
<organism evidence="1 2">
    <name type="scientific">Citrobacter meridianamericanus</name>
    <dbReference type="NCBI Taxonomy" id="2894201"/>
    <lineage>
        <taxon>Bacteria</taxon>
        <taxon>Pseudomonadati</taxon>
        <taxon>Pseudomonadota</taxon>
        <taxon>Gammaproteobacteria</taxon>
        <taxon>Enterobacterales</taxon>
        <taxon>Enterobacteriaceae</taxon>
        <taxon>Citrobacter</taxon>
    </lineage>
</organism>